<proteinExistence type="predicted"/>
<name>A0A855GX03_9STAP</name>
<accession>A0A855GX03</accession>
<comment type="caution">
    <text evidence="1">The sequence shown here is derived from an EMBL/GenBank/DDBJ whole genome shotgun (WGS) entry which is preliminary data.</text>
</comment>
<gene>
    <name evidence="1" type="ORF">CW686_09340</name>
</gene>
<reference evidence="1 2" key="1">
    <citation type="submission" date="2017-12" db="EMBL/GenBank/DDBJ databases">
        <title>Genomics of Macrococcus caseolyticus.</title>
        <authorList>
            <person name="MacFadyen A.C."/>
            <person name="Paterson G.K."/>
        </authorList>
    </citation>
    <scope>NUCLEOTIDE SEQUENCE [LARGE SCALE GENOMIC DNA]</scope>
    <source>
        <strain evidence="1 2">5788_EF188</strain>
    </source>
</reference>
<organism evidence="1 2">
    <name type="scientific">Macrococcoides caseolyticum</name>
    <dbReference type="NCBI Taxonomy" id="69966"/>
    <lineage>
        <taxon>Bacteria</taxon>
        <taxon>Bacillati</taxon>
        <taxon>Bacillota</taxon>
        <taxon>Bacilli</taxon>
        <taxon>Bacillales</taxon>
        <taxon>Staphylococcaceae</taxon>
        <taxon>Macrococcoides</taxon>
    </lineage>
</organism>
<protein>
    <submittedName>
        <fullName evidence="1">Uncharacterized protein</fullName>
    </submittedName>
</protein>
<dbReference type="Gene3D" id="3.30.70.80">
    <property type="entry name" value="Peptidase S8 propeptide/proteinase inhibitor I9"/>
    <property type="match status" value="1"/>
</dbReference>
<sequence length="64" mass="7864">MKYLVQLHPDANDTFFEEAHIDVMHHYEMMQQYLVEMNDEEYNLLVQHPHVLYIERDQDDNTIL</sequence>
<dbReference type="EMBL" id="PIXC01000021">
    <property type="protein sequence ID" value="PKE25623.1"/>
    <property type="molecule type" value="Genomic_DNA"/>
</dbReference>
<evidence type="ECO:0000313" key="2">
    <source>
        <dbReference type="Proteomes" id="UP000233482"/>
    </source>
</evidence>
<dbReference type="SUPFAM" id="SSF54897">
    <property type="entry name" value="Protease propeptides/inhibitors"/>
    <property type="match status" value="1"/>
</dbReference>
<dbReference type="AlphaFoldDB" id="A0A855GX03"/>
<dbReference type="InterPro" id="IPR037045">
    <property type="entry name" value="S8pro/Inhibitor_I9_sf"/>
</dbReference>
<evidence type="ECO:0000313" key="1">
    <source>
        <dbReference type="EMBL" id="PKE25623.1"/>
    </source>
</evidence>
<dbReference type="RefSeq" id="WP_041636108.1">
    <property type="nucleotide sequence ID" value="NZ_CP073801.1"/>
</dbReference>
<dbReference type="Proteomes" id="UP000233482">
    <property type="component" value="Unassembled WGS sequence"/>
</dbReference>